<evidence type="ECO:0000256" key="1">
    <source>
        <dbReference type="ARBA" id="ARBA00022441"/>
    </source>
</evidence>
<feature type="compositionally biased region" description="Acidic residues" evidence="3">
    <location>
        <begin position="94"/>
        <end position="104"/>
    </location>
</feature>
<dbReference type="InterPro" id="IPR006652">
    <property type="entry name" value="Kelch_1"/>
</dbReference>
<feature type="region of interest" description="Disordered" evidence="3">
    <location>
        <begin position="56"/>
        <end position="166"/>
    </location>
</feature>
<dbReference type="Gene3D" id="2.120.10.80">
    <property type="entry name" value="Kelch-type beta propeller"/>
    <property type="match status" value="1"/>
</dbReference>
<dbReference type="PANTHER" id="PTHR46260">
    <property type="entry name" value="RING-TYPE DOMAIN-CONTAINING PROTEIN"/>
    <property type="match status" value="1"/>
</dbReference>
<feature type="compositionally biased region" description="Polar residues" evidence="3">
    <location>
        <begin position="128"/>
        <end position="142"/>
    </location>
</feature>
<dbReference type="SUPFAM" id="SSF117281">
    <property type="entry name" value="Kelch motif"/>
    <property type="match status" value="1"/>
</dbReference>
<feature type="compositionally biased region" description="Polar residues" evidence="3">
    <location>
        <begin position="154"/>
        <end position="164"/>
    </location>
</feature>
<evidence type="ECO:0000256" key="2">
    <source>
        <dbReference type="ARBA" id="ARBA00022737"/>
    </source>
</evidence>
<name>W7A0X1_9APIC</name>
<dbReference type="InterPro" id="IPR051746">
    <property type="entry name" value="Kelch_domain_containing_8"/>
</dbReference>
<dbReference type="InterPro" id="IPR015915">
    <property type="entry name" value="Kelch-typ_b-propeller"/>
</dbReference>
<dbReference type="RefSeq" id="XP_008818214.1">
    <property type="nucleotide sequence ID" value="XM_008819992.1"/>
</dbReference>
<reference evidence="4 5" key="1">
    <citation type="submission" date="2013-02" db="EMBL/GenBank/DDBJ databases">
        <title>The Genome Sequence of Plasmodium inui San Antonio 1.</title>
        <authorList>
            <consortium name="The Broad Institute Genome Sequencing Platform"/>
            <consortium name="The Broad Institute Genome Sequencing Center for Infectious Disease"/>
            <person name="Neafsey D."/>
            <person name="Cheeseman I."/>
            <person name="Volkman S."/>
            <person name="Adams J."/>
            <person name="Walker B."/>
            <person name="Young S.K."/>
            <person name="Zeng Q."/>
            <person name="Gargeya S."/>
            <person name="Fitzgerald M."/>
            <person name="Haas B."/>
            <person name="Abouelleil A."/>
            <person name="Alvarado L."/>
            <person name="Arachchi H.M."/>
            <person name="Berlin A.M."/>
            <person name="Chapman S.B."/>
            <person name="Dewar J."/>
            <person name="Goldberg J."/>
            <person name="Griggs A."/>
            <person name="Gujja S."/>
            <person name="Hansen M."/>
            <person name="Howarth C."/>
            <person name="Imamovic A."/>
            <person name="Larimer J."/>
            <person name="McCowan C."/>
            <person name="Murphy C."/>
            <person name="Neiman D."/>
            <person name="Pearson M."/>
            <person name="Priest M."/>
            <person name="Roberts A."/>
            <person name="Saif S."/>
            <person name="Shea T."/>
            <person name="Sisk P."/>
            <person name="Sykes S."/>
            <person name="Wortman J."/>
            <person name="Nusbaum C."/>
            <person name="Birren B."/>
        </authorList>
    </citation>
    <scope>NUCLEOTIDE SEQUENCE [LARGE SCALE GENOMIC DNA]</scope>
    <source>
        <strain evidence="4 5">San Antonio 1</strain>
    </source>
</reference>
<feature type="compositionally biased region" description="Polar residues" evidence="3">
    <location>
        <begin position="56"/>
        <end position="89"/>
    </location>
</feature>
<dbReference type="AlphaFoldDB" id="W7A0X1"/>
<keyword evidence="1" id="KW-0880">Kelch repeat</keyword>
<dbReference type="PANTHER" id="PTHR46260:SF3">
    <property type="entry name" value="RING-TYPE DOMAIN-CONTAINING PROTEIN"/>
    <property type="match status" value="1"/>
</dbReference>
<sequence length="466" mass="51941">MCMYIELVLPPSALCINSSAYRTDVLSKALPDSCLNEADFLKNKKNKIGENHNEMTLNNEENFHPTNLGTNGTSDGQSRSLLSANSIQVVSKEDDNDDDNDDENNGNRDGNNNGNRDGNNNENKDDNSNSADSVKVNPQQTTLKERSNRYVNGASANGRSNGTEGEQEGELHIVYAYVLSDSKKTILSNTELISIHISTHTSTEKDKNYTIKMKIKKLPSLRNGHFLCVTKNREILAIGGSDGKKKYGLVEKFCAEKQTWKQINLMHFPRSNFCGVCTEDDDLFILGGEGNHHILNSVEYYDSKINSWRSLPPLNCARHSASAAIFKNMIFILGGKDGIGDYGKVHKSMEMLNLKDKKMKWIMGKPLKQARLGLSTVVFQDKLYAIGGSTGVKDLSSVEIYDFQTGEWKEGPSLNFSRSNFVVFVWNNQLAAYGGVRKNRGDLIKKAEILNEEGTRWLLLNDDGSQ</sequence>
<feature type="compositionally biased region" description="Low complexity" evidence="3">
    <location>
        <begin position="107"/>
        <end position="121"/>
    </location>
</feature>
<dbReference type="EMBL" id="KI965481">
    <property type="protein sequence ID" value="EUD65280.1"/>
    <property type="molecule type" value="Genomic_DNA"/>
</dbReference>
<evidence type="ECO:0008006" key="6">
    <source>
        <dbReference type="Google" id="ProtNLM"/>
    </source>
</evidence>
<evidence type="ECO:0000313" key="5">
    <source>
        <dbReference type="Proteomes" id="UP000030640"/>
    </source>
</evidence>
<gene>
    <name evidence="4" type="ORF">C922_04409</name>
</gene>
<accession>W7A0X1</accession>
<evidence type="ECO:0000313" key="4">
    <source>
        <dbReference type="EMBL" id="EUD65280.1"/>
    </source>
</evidence>
<proteinExistence type="predicted"/>
<dbReference type="SMART" id="SM00612">
    <property type="entry name" value="Kelch"/>
    <property type="match status" value="4"/>
</dbReference>
<dbReference type="Proteomes" id="UP000030640">
    <property type="component" value="Unassembled WGS sequence"/>
</dbReference>
<dbReference type="Pfam" id="PF24681">
    <property type="entry name" value="Kelch_KLHDC2_KLHL20_DRC7"/>
    <property type="match status" value="1"/>
</dbReference>
<organism evidence="4 5">
    <name type="scientific">Plasmodium inui San Antonio 1</name>
    <dbReference type="NCBI Taxonomy" id="1237626"/>
    <lineage>
        <taxon>Eukaryota</taxon>
        <taxon>Sar</taxon>
        <taxon>Alveolata</taxon>
        <taxon>Apicomplexa</taxon>
        <taxon>Aconoidasida</taxon>
        <taxon>Haemosporida</taxon>
        <taxon>Plasmodiidae</taxon>
        <taxon>Plasmodium</taxon>
        <taxon>Plasmodium (Plasmodium)</taxon>
    </lineage>
</organism>
<evidence type="ECO:0000256" key="3">
    <source>
        <dbReference type="SAM" id="MobiDB-lite"/>
    </source>
</evidence>
<dbReference type="VEuPathDB" id="PlasmoDB:C922_04409"/>
<dbReference type="OrthoDB" id="45365at2759"/>
<keyword evidence="2" id="KW-0677">Repeat</keyword>
<protein>
    <recommendedName>
        <fullName evidence="6">Kelch domain-containing protein</fullName>
    </recommendedName>
</protein>
<keyword evidence="5" id="KW-1185">Reference proteome</keyword>
<dbReference type="GeneID" id="20039683"/>